<sequence length="47" mass="5147">MEVGGAPGLAGVRDTKDRNGDTLVFNRAVWEHFLMGVKAERFDAPQS</sequence>
<dbReference type="Pfam" id="PF04149">
    <property type="entry name" value="DUF397"/>
    <property type="match status" value="1"/>
</dbReference>
<dbReference type="EMBL" id="BAAAGS010000017">
    <property type="protein sequence ID" value="GAA0528921.1"/>
    <property type="molecule type" value="Genomic_DNA"/>
</dbReference>
<evidence type="ECO:0000259" key="1">
    <source>
        <dbReference type="Pfam" id="PF04149"/>
    </source>
</evidence>
<dbReference type="Proteomes" id="UP001500729">
    <property type="component" value="Unassembled WGS sequence"/>
</dbReference>
<protein>
    <recommendedName>
        <fullName evidence="1">DUF397 domain-containing protein</fullName>
    </recommendedName>
</protein>
<evidence type="ECO:0000313" key="3">
    <source>
        <dbReference type="Proteomes" id="UP001500729"/>
    </source>
</evidence>
<gene>
    <name evidence="2" type="ORF">GCM10009533_30230</name>
</gene>
<keyword evidence="3" id="KW-1185">Reference proteome</keyword>
<comment type="caution">
    <text evidence="2">The sequence shown here is derived from an EMBL/GenBank/DDBJ whole genome shotgun (WGS) entry which is preliminary data.</text>
</comment>
<proteinExistence type="predicted"/>
<dbReference type="InterPro" id="IPR007278">
    <property type="entry name" value="DUF397"/>
</dbReference>
<organism evidence="2 3">
    <name type="scientific">Saccharopolyspora erythraea</name>
    <name type="common">Streptomyces erythraeus</name>
    <dbReference type="NCBI Taxonomy" id="1836"/>
    <lineage>
        <taxon>Bacteria</taxon>
        <taxon>Bacillati</taxon>
        <taxon>Actinomycetota</taxon>
        <taxon>Actinomycetes</taxon>
        <taxon>Pseudonocardiales</taxon>
        <taxon>Pseudonocardiaceae</taxon>
        <taxon>Saccharopolyspora</taxon>
    </lineage>
</organism>
<reference evidence="2 3" key="1">
    <citation type="journal article" date="2019" name="Int. J. Syst. Evol. Microbiol.">
        <title>The Global Catalogue of Microorganisms (GCM) 10K type strain sequencing project: providing services to taxonomists for standard genome sequencing and annotation.</title>
        <authorList>
            <consortium name="The Broad Institute Genomics Platform"/>
            <consortium name="The Broad Institute Genome Sequencing Center for Infectious Disease"/>
            <person name="Wu L."/>
            <person name="Ma J."/>
        </authorList>
    </citation>
    <scope>NUCLEOTIDE SEQUENCE [LARGE SCALE GENOMIC DNA]</scope>
    <source>
        <strain evidence="2 3">JCM 10303</strain>
    </source>
</reference>
<accession>A0ABN1CXR0</accession>
<feature type="domain" description="DUF397" evidence="1">
    <location>
        <begin position="2"/>
        <end position="38"/>
    </location>
</feature>
<name>A0ABN1CXR0_SACER</name>
<evidence type="ECO:0000313" key="2">
    <source>
        <dbReference type="EMBL" id="GAA0528921.1"/>
    </source>
</evidence>